<dbReference type="RefSeq" id="WP_110476464.1">
    <property type="nucleotide sequence ID" value="NZ_BMWQ01000010.1"/>
</dbReference>
<keyword evidence="3" id="KW-1185">Reference proteome</keyword>
<organism evidence="2 3">
    <name type="scientific">Winogradskyella epiphytica</name>
    <dbReference type="NCBI Taxonomy" id="262005"/>
    <lineage>
        <taxon>Bacteria</taxon>
        <taxon>Pseudomonadati</taxon>
        <taxon>Bacteroidota</taxon>
        <taxon>Flavobacteriia</taxon>
        <taxon>Flavobacteriales</taxon>
        <taxon>Flavobacteriaceae</taxon>
        <taxon>Winogradskyella</taxon>
    </lineage>
</organism>
<evidence type="ECO:0000313" key="2">
    <source>
        <dbReference type="EMBL" id="PYE79645.1"/>
    </source>
</evidence>
<protein>
    <submittedName>
        <fullName evidence="2">Uncharacterized protein</fullName>
    </submittedName>
</protein>
<comment type="caution">
    <text evidence="2">The sequence shown here is derived from an EMBL/GenBank/DDBJ whole genome shotgun (WGS) entry which is preliminary data.</text>
</comment>
<dbReference type="Proteomes" id="UP000248054">
    <property type="component" value="Unassembled WGS sequence"/>
</dbReference>
<proteinExistence type="predicted"/>
<dbReference type="AlphaFoldDB" id="A0A2V4XC87"/>
<name>A0A2V4XC87_9FLAO</name>
<gene>
    <name evidence="2" type="ORF">DFQ11_10930</name>
</gene>
<feature type="compositionally biased region" description="Acidic residues" evidence="1">
    <location>
        <begin position="147"/>
        <end position="166"/>
    </location>
</feature>
<reference evidence="2 3" key="1">
    <citation type="submission" date="2018-06" db="EMBL/GenBank/DDBJ databases">
        <title>Genomic Encyclopedia of Type Strains, Phase III (KMG-III): the genomes of soil and plant-associated and newly described type strains.</title>
        <authorList>
            <person name="Whitman W."/>
        </authorList>
    </citation>
    <scope>NUCLEOTIDE SEQUENCE [LARGE SCALE GENOMIC DNA]</scope>
    <source>
        <strain evidence="2 3">CECT 7945</strain>
    </source>
</reference>
<evidence type="ECO:0000256" key="1">
    <source>
        <dbReference type="SAM" id="MobiDB-lite"/>
    </source>
</evidence>
<dbReference type="OrthoDB" id="1148707at2"/>
<accession>A0A2V4XC87</accession>
<feature type="region of interest" description="Disordered" evidence="1">
    <location>
        <begin position="145"/>
        <end position="178"/>
    </location>
</feature>
<sequence length="261" mass="30583">MRYIYLLIILTCLNCSKERILHLPEIEQAEITEVLDVSPAYIFYDETQTDSTLLNRKNLIISTNWLVNVDRRLTLNQAIPKIKLMQDKKRNAGMHKNEEAKNYYTCNATNIKNLGFIEFTDIYYEFENPEKKLIDLIELLPSTSKENEEDKAEETNDNLSEEDISEDNISQSSAKEPSVEFTPLKVRIHAENQDKFKKKTVTYRDLLKLHSPSSKDEKIHGFKVNFYFDKGLSFQDYISIKTKLLKIKSDKIKIDSTEYIY</sequence>
<evidence type="ECO:0000313" key="3">
    <source>
        <dbReference type="Proteomes" id="UP000248054"/>
    </source>
</evidence>
<dbReference type="EMBL" id="QJTD01000009">
    <property type="protein sequence ID" value="PYE79645.1"/>
    <property type="molecule type" value="Genomic_DNA"/>
</dbReference>